<name>A0A7S9QC31_9RHOB</name>
<protein>
    <submittedName>
        <fullName evidence="5">HlyD family efflux transporter periplasmic adaptor subunit</fullName>
    </submittedName>
</protein>
<keyword evidence="4" id="KW-0812">Transmembrane</keyword>
<evidence type="ECO:0000256" key="3">
    <source>
        <dbReference type="SAM" id="Coils"/>
    </source>
</evidence>
<dbReference type="Proteomes" id="UP000594800">
    <property type="component" value="Chromosome"/>
</dbReference>
<evidence type="ECO:0000313" key="6">
    <source>
        <dbReference type="Proteomes" id="UP000594800"/>
    </source>
</evidence>
<proteinExistence type="predicted"/>
<evidence type="ECO:0000313" key="5">
    <source>
        <dbReference type="EMBL" id="QPH52656.1"/>
    </source>
</evidence>
<dbReference type="PANTHER" id="PTHR32347:SF27">
    <property type="entry name" value="RND EFFLUX PUMP MEMBRANE FUSION PROTEIN BARREL-SANDWICH DOMAIN-CONTAINING PROTEIN"/>
    <property type="match status" value="1"/>
</dbReference>
<evidence type="ECO:0000256" key="4">
    <source>
        <dbReference type="SAM" id="Phobius"/>
    </source>
</evidence>
<dbReference type="Gene3D" id="2.40.30.170">
    <property type="match status" value="1"/>
</dbReference>
<gene>
    <name evidence="5" type="ORF">I0K15_12630</name>
</gene>
<keyword evidence="4" id="KW-0472">Membrane</keyword>
<dbReference type="AlphaFoldDB" id="A0A7S9QC31"/>
<dbReference type="KEGG" id="poz:I0K15_12630"/>
<reference evidence="5 6" key="1">
    <citation type="submission" date="2020-11" db="EMBL/GenBank/DDBJ databases">
        <title>Description of Pontivivens ytuae sp. nov. isolated from deep sea sediment of Mariana Trench.</title>
        <authorList>
            <person name="Wang Z."/>
            <person name="Sun Q.-L."/>
            <person name="Xu X.-D."/>
            <person name="Tang Y.-Z."/>
            <person name="Zhang J."/>
        </authorList>
    </citation>
    <scope>NUCLEOTIDE SEQUENCE [LARGE SCALE GENOMIC DNA]</scope>
    <source>
        <strain evidence="5 6">MT2928</strain>
    </source>
</reference>
<organism evidence="5 6">
    <name type="scientific">Pontivivens ytuae</name>
    <dbReference type="NCBI Taxonomy" id="2789856"/>
    <lineage>
        <taxon>Bacteria</taxon>
        <taxon>Pseudomonadati</taxon>
        <taxon>Pseudomonadota</taxon>
        <taxon>Alphaproteobacteria</taxon>
        <taxon>Rhodobacterales</taxon>
        <taxon>Paracoccaceae</taxon>
        <taxon>Pontivivens</taxon>
    </lineage>
</organism>
<dbReference type="InterPro" id="IPR050465">
    <property type="entry name" value="UPF0194_transport"/>
</dbReference>
<dbReference type="NCBIfam" id="TIGR02971">
    <property type="entry name" value="heterocyst_DevB"/>
    <property type="match status" value="1"/>
</dbReference>
<feature type="coiled-coil region" evidence="3">
    <location>
        <begin position="177"/>
        <end position="277"/>
    </location>
</feature>
<dbReference type="GO" id="GO:0030313">
    <property type="term" value="C:cell envelope"/>
    <property type="evidence" value="ECO:0007669"/>
    <property type="project" value="UniProtKB-SubCell"/>
</dbReference>
<dbReference type="RefSeq" id="WP_196101867.1">
    <property type="nucleotide sequence ID" value="NZ_CP064942.1"/>
</dbReference>
<dbReference type="Gene3D" id="2.40.50.100">
    <property type="match status" value="1"/>
</dbReference>
<keyword evidence="2 3" id="KW-0175">Coiled coil</keyword>
<comment type="subcellular location">
    <subcellularLocation>
        <location evidence="1">Cell envelope</location>
    </subcellularLocation>
</comment>
<keyword evidence="4" id="KW-1133">Transmembrane helix</keyword>
<evidence type="ECO:0000256" key="1">
    <source>
        <dbReference type="ARBA" id="ARBA00004196"/>
    </source>
</evidence>
<sequence>MTETADATRPGLPLEVVERDEGGARPARRRRRLIFRAVFLVPFVMILLSIGGIVGLYYQPPSLQRFFEATGLQPGGGTSHPIALPPDVELPEDMAQTLQPTDVVGLARLMPEGDKTIVAPPFGAGDARLAELLVSEGDTVVRGDRLAILDNLDVLESAVLSAEADLAVREATLIQTRQSVATSIEEARADVERAEAASEVAEIELQRTTSLRDRGVSTQASFDQAQATAREADRELARTRATLSRYETDNIDEQPDVLVAQRNVDAAEADLARARRDLSQGVVVAPIDGTILDIFLQPGERPDSEGILEMGNTAQMMAEIEVFQSQIRGVDAGQAVELVADALGETLYGTVERIGLTVGRQDVVSDDTAANTDARVIDVLVRLDTASSIIASRFTDLEVIARIDTRTAQ</sequence>
<dbReference type="Gene3D" id="1.10.287.470">
    <property type="entry name" value="Helix hairpin bin"/>
    <property type="match status" value="1"/>
</dbReference>
<accession>A0A7S9QC31</accession>
<dbReference type="PANTHER" id="PTHR32347">
    <property type="entry name" value="EFFLUX SYSTEM COMPONENT YKNX-RELATED"/>
    <property type="match status" value="1"/>
</dbReference>
<keyword evidence="6" id="KW-1185">Reference proteome</keyword>
<dbReference type="InterPro" id="IPR014315">
    <property type="entry name" value="ABC_heterocyst_DevB"/>
</dbReference>
<evidence type="ECO:0000256" key="2">
    <source>
        <dbReference type="ARBA" id="ARBA00023054"/>
    </source>
</evidence>
<dbReference type="SUPFAM" id="SSF111369">
    <property type="entry name" value="HlyD-like secretion proteins"/>
    <property type="match status" value="2"/>
</dbReference>
<feature type="transmembrane region" description="Helical" evidence="4">
    <location>
        <begin position="33"/>
        <end position="58"/>
    </location>
</feature>
<dbReference type="EMBL" id="CP064942">
    <property type="protein sequence ID" value="QPH52656.1"/>
    <property type="molecule type" value="Genomic_DNA"/>
</dbReference>